<keyword evidence="2" id="KW-1185">Reference proteome</keyword>
<name>A0ABQ0KUX7_MYCCL</name>
<evidence type="ECO:0008006" key="3">
    <source>
        <dbReference type="Google" id="ProtNLM"/>
    </source>
</evidence>
<reference evidence="1" key="1">
    <citation type="submission" date="2014-09" db="EMBL/GenBank/DDBJ databases">
        <title>Genome sequence of the luminous mushroom Mycena chlorophos for searching fungal bioluminescence genes.</title>
        <authorList>
            <person name="Tanaka Y."/>
            <person name="Kasuga D."/>
            <person name="Oba Y."/>
            <person name="Hase S."/>
            <person name="Sato K."/>
            <person name="Oba Y."/>
            <person name="Sakakibara Y."/>
        </authorList>
    </citation>
    <scope>NUCLEOTIDE SEQUENCE</scope>
</reference>
<dbReference type="Proteomes" id="UP000815677">
    <property type="component" value="Unassembled WGS sequence"/>
</dbReference>
<evidence type="ECO:0000313" key="1">
    <source>
        <dbReference type="EMBL" id="GAT42698.1"/>
    </source>
</evidence>
<evidence type="ECO:0000313" key="2">
    <source>
        <dbReference type="Proteomes" id="UP000815677"/>
    </source>
</evidence>
<organism evidence="1 2">
    <name type="scientific">Mycena chlorophos</name>
    <name type="common">Agaric fungus</name>
    <name type="synonym">Agaricus chlorophos</name>
    <dbReference type="NCBI Taxonomy" id="658473"/>
    <lineage>
        <taxon>Eukaryota</taxon>
        <taxon>Fungi</taxon>
        <taxon>Dikarya</taxon>
        <taxon>Basidiomycota</taxon>
        <taxon>Agaricomycotina</taxon>
        <taxon>Agaricomycetes</taxon>
        <taxon>Agaricomycetidae</taxon>
        <taxon>Agaricales</taxon>
        <taxon>Marasmiineae</taxon>
        <taxon>Mycenaceae</taxon>
        <taxon>Mycena</taxon>
    </lineage>
</organism>
<protein>
    <recommendedName>
        <fullName evidence="3">F-box domain-containing protein</fullName>
    </recommendedName>
</protein>
<proteinExistence type="predicted"/>
<dbReference type="EMBL" id="DF838208">
    <property type="protein sequence ID" value="GAT42698.1"/>
    <property type="molecule type" value="Genomic_DNA"/>
</dbReference>
<gene>
    <name evidence="1" type="ORF">MCHLO_00402</name>
</gene>
<accession>A0ABQ0KUX7</accession>
<sequence length="244" mass="27594">MTITLPVEILQAIIETMWHMPLTSSERTTLITSSALVNSIWADIFDLVSSRNVYLTSPVLAERFLEQIRAPPQPTPKKKISASFLRRWFRPQKTHRLPKRRPNLACQTLTIGIYNPNVHPHHKMLPHLPMGFVFDDLLEHIDAHSLLPNLRALAVEYVDAPFEDPFTRTSFASLPDHVKTLGLRWSYSPGMPSWLAEALKEKQGPQKGISWGTGSIERVVVEGAGENVVKDLRTVFPNANVECM</sequence>